<gene>
    <name evidence="5" type="ORF">GCM10009733_083560</name>
</gene>
<dbReference type="InterPro" id="IPR050097">
    <property type="entry name" value="Ferredoxin-NADP_redctase_2"/>
</dbReference>
<reference evidence="6" key="1">
    <citation type="journal article" date="2019" name="Int. J. Syst. Evol. Microbiol.">
        <title>The Global Catalogue of Microorganisms (GCM) 10K type strain sequencing project: providing services to taxonomists for standard genome sequencing and annotation.</title>
        <authorList>
            <consortium name="The Broad Institute Genomics Platform"/>
            <consortium name="The Broad Institute Genome Sequencing Center for Infectious Disease"/>
            <person name="Wu L."/>
            <person name="Ma J."/>
        </authorList>
    </citation>
    <scope>NUCLEOTIDE SEQUENCE [LARGE SCALE GENOMIC DNA]</scope>
    <source>
        <strain evidence="6">JCM 13929</strain>
    </source>
</reference>
<dbReference type="InterPro" id="IPR023753">
    <property type="entry name" value="FAD/NAD-binding_dom"/>
</dbReference>
<protein>
    <submittedName>
        <fullName evidence="5">SidA/IucD/PvdA family monooxygenase</fullName>
    </submittedName>
</protein>
<dbReference type="GO" id="GO:0004497">
    <property type="term" value="F:monooxygenase activity"/>
    <property type="evidence" value="ECO:0007669"/>
    <property type="project" value="UniProtKB-KW"/>
</dbReference>
<dbReference type="Proteomes" id="UP001500064">
    <property type="component" value="Unassembled WGS sequence"/>
</dbReference>
<sequence>MGTSVIDVAVVGAGPYGLSVAAHALPAGLDARVFGRPMHAWERHMPRGMLLKSDPDASHLADPARRFGLDAFHRHSFGEAVPVERFVDYGRWFQARAVGAALEEQEVTSIGLDGGSEGGLGGGLDGGRFVLTLASGEVVAARTAVLALGFLPFAHRPPALTALPPEACTHSSDHADLSGFAGRDVTVVGAGQSALESATLLAEAGASVRVLARTDALAWNPAPERRRSALARLRAPRSALGSGWPSVAWARLPGAVRHLPAAGRGHIVRTALGPAGSWWLRERFDGAVTVTLGTRLTACEHRDGVRLELRDATGARTTVVTEHVIAATGYRVDVSRLGLLSEDLRRAVASAGPGPRLSRTFETSVAGLHLVGLAAAPTFGPAMRFVCGCRFAAHRVTRGLVSRLRSRTTD</sequence>
<keyword evidence="6" id="KW-1185">Reference proteome</keyword>
<proteinExistence type="predicted"/>
<comment type="caution">
    <text evidence="5">The sequence shown here is derived from an EMBL/GenBank/DDBJ whole genome shotgun (WGS) entry which is preliminary data.</text>
</comment>
<evidence type="ECO:0000256" key="1">
    <source>
        <dbReference type="ARBA" id="ARBA00022630"/>
    </source>
</evidence>
<dbReference type="InterPro" id="IPR036188">
    <property type="entry name" value="FAD/NAD-bd_sf"/>
</dbReference>
<evidence type="ECO:0000259" key="4">
    <source>
        <dbReference type="Pfam" id="PF07992"/>
    </source>
</evidence>
<dbReference type="EMBL" id="BAAAMU010000096">
    <property type="protein sequence ID" value="GAA1673756.1"/>
    <property type="molecule type" value="Genomic_DNA"/>
</dbReference>
<dbReference type="RefSeq" id="WP_346112380.1">
    <property type="nucleotide sequence ID" value="NZ_BAAAMU010000096.1"/>
</dbReference>
<name>A0ABP4SKT9_9ACTN</name>
<evidence type="ECO:0000313" key="6">
    <source>
        <dbReference type="Proteomes" id="UP001500064"/>
    </source>
</evidence>
<dbReference type="Gene3D" id="3.50.50.60">
    <property type="entry name" value="FAD/NAD(P)-binding domain"/>
    <property type="match status" value="1"/>
</dbReference>
<feature type="domain" description="FAD/NAD(P)-binding" evidence="4">
    <location>
        <begin position="7"/>
        <end position="229"/>
    </location>
</feature>
<evidence type="ECO:0000313" key="5">
    <source>
        <dbReference type="EMBL" id="GAA1673756.1"/>
    </source>
</evidence>
<dbReference type="PRINTS" id="PR00411">
    <property type="entry name" value="PNDRDTASEI"/>
</dbReference>
<dbReference type="SUPFAM" id="SSF51905">
    <property type="entry name" value="FAD/NAD(P)-binding domain"/>
    <property type="match status" value="1"/>
</dbReference>
<comment type="catalytic activity">
    <reaction evidence="3">
        <text>[thioredoxin]-dithiol + NADP(+) = [thioredoxin]-disulfide + NADPH + H(+)</text>
        <dbReference type="Rhea" id="RHEA:20345"/>
        <dbReference type="Rhea" id="RHEA-COMP:10698"/>
        <dbReference type="Rhea" id="RHEA-COMP:10700"/>
        <dbReference type="ChEBI" id="CHEBI:15378"/>
        <dbReference type="ChEBI" id="CHEBI:29950"/>
        <dbReference type="ChEBI" id="CHEBI:50058"/>
        <dbReference type="ChEBI" id="CHEBI:57783"/>
        <dbReference type="ChEBI" id="CHEBI:58349"/>
        <dbReference type="EC" id="1.8.1.9"/>
    </reaction>
</comment>
<dbReference type="PANTHER" id="PTHR48105">
    <property type="entry name" value="THIOREDOXIN REDUCTASE 1-RELATED-RELATED"/>
    <property type="match status" value="1"/>
</dbReference>
<keyword evidence="2" id="KW-0560">Oxidoreductase</keyword>
<dbReference type="PRINTS" id="PR00368">
    <property type="entry name" value="FADPNR"/>
</dbReference>
<evidence type="ECO:0000256" key="2">
    <source>
        <dbReference type="ARBA" id="ARBA00023002"/>
    </source>
</evidence>
<accession>A0ABP4SKT9</accession>
<keyword evidence="1" id="KW-0285">Flavoprotein</keyword>
<organism evidence="5 6">
    <name type="scientific">Nonomuraea maheshkhaliensis</name>
    <dbReference type="NCBI Taxonomy" id="419590"/>
    <lineage>
        <taxon>Bacteria</taxon>
        <taxon>Bacillati</taxon>
        <taxon>Actinomycetota</taxon>
        <taxon>Actinomycetes</taxon>
        <taxon>Streptosporangiales</taxon>
        <taxon>Streptosporangiaceae</taxon>
        <taxon>Nonomuraea</taxon>
    </lineage>
</organism>
<evidence type="ECO:0000256" key="3">
    <source>
        <dbReference type="ARBA" id="ARBA00048132"/>
    </source>
</evidence>
<keyword evidence="5" id="KW-0503">Monooxygenase</keyword>
<dbReference type="Pfam" id="PF07992">
    <property type="entry name" value="Pyr_redox_2"/>
    <property type="match status" value="1"/>
</dbReference>